<reference evidence="2 3" key="1">
    <citation type="submission" date="2018-08" db="EMBL/GenBank/DDBJ databases">
        <title>A genome reference for cultivated species of the human gut microbiota.</title>
        <authorList>
            <person name="Zou Y."/>
            <person name="Xue W."/>
            <person name="Luo G."/>
        </authorList>
    </citation>
    <scope>NUCLEOTIDE SEQUENCE [LARGE SCALE GENOMIC DNA]</scope>
    <source>
        <strain evidence="2 3">AM13-21</strain>
    </source>
</reference>
<gene>
    <name evidence="2" type="ORF">DW150_14985</name>
</gene>
<dbReference type="PROSITE" id="PS51257">
    <property type="entry name" value="PROKAR_LIPOPROTEIN"/>
    <property type="match status" value="1"/>
</dbReference>
<accession>A0A415BPL1</accession>
<feature type="transmembrane region" description="Helical" evidence="1">
    <location>
        <begin position="48"/>
        <end position="69"/>
    </location>
</feature>
<comment type="caution">
    <text evidence="2">The sequence shown here is derived from an EMBL/GenBank/DDBJ whole genome shotgun (WGS) entry which is preliminary data.</text>
</comment>
<dbReference type="RefSeq" id="WP_118291431.1">
    <property type="nucleotide sequence ID" value="NZ_QRLF01000025.1"/>
</dbReference>
<protein>
    <submittedName>
        <fullName evidence="2">DUF3332 domain-containing protein</fullName>
    </submittedName>
</protein>
<keyword evidence="1" id="KW-0812">Transmembrane</keyword>
<evidence type="ECO:0000313" key="3">
    <source>
        <dbReference type="Proteomes" id="UP000285777"/>
    </source>
</evidence>
<keyword evidence="1" id="KW-1133">Transmembrane helix</keyword>
<organism evidence="2 3">
    <name type="scientific">Phocaeicola vulgatus</name>
    <name type="common">Bacteroides vulgatus</name>
    <dbReference type="NCBI Taxonomy" id="821"/>
    <lineage>
        <taxon>Bacteria</taxon>
        <taxon>Pseudomonadati</taxon>
        <taxon>Bacteroidota</taxon>
        <taxon>Bacteroidia</taxon>
        <taxon>Bacteroidales</taxon>
        <taxon>Bacteroidaceae</taxon>
        <taxon>Phocaeicola</taxon>
    </lineage>
</organism>
<evidence type="ECO:0000313" key="2">
    <source>
        <dbReference type="EMBL" id="RHI88754.1"/>
    </source>
</evidence>
<dbReference type="InterPro" id="IPR021768">
    <property type="entry name" value="DUF3332"/>
</dbReference>
<sequence>MKKSKTFLVCAMLSGSVLFSSCIGSFGLWNSLKDWNQGVSNKFVNELIFLAFHIVPVYEIAYLADVLVLNSIEFWSGSNPTASIGEVKTVQGENGEYLVKTNENGYTITKKGEDKSVDLVYNTENNTWNAVAGGQSFELVKMNEDGTATLSLQNGTSMTVTPDAQGIAIARIATGNSLFFAAR</sequence>
<dbReference type="Pfam" id="PF11810">
    <property type="entry name" value="DUF3332"/>
    <property type="match status" value="1"/>
</dbReference>
<dbReference type="Proteomes" id="UP000285777">
    <property type="component" value="Unassembled WGS sequence"/>
</dbReference>
<name>A0A415BPL1_PHOVU</name>
<proteinExistence type="predicted"/>
<keyword evidence="1" id="KW-0472">Membrane</keyword>
<dbReference type="AlphaFoldDB" id="A0A415BPL1"/>
<dbReference type="EMBL" id="QRLF01000025">
    <property type="protein sequence ID" value="RHI88754.1"/>
    <property type="molecule type" value="Genomic_DNA"/>
</dbReference>
<evidence type="ECO:0000256" key="1">
    <source>
        <dbReference type="SAM" id="Phobius"/>
    </source>
</evidence>